<dbReference type="RefSeq" id="WP_201310558.1">
    <property type="nucleotide sequence ID" value="NZ_BLYI01000027.1"/>
</dbReference>
<name>A0A916QA49_9FIRM</name>
<dbReference type="AlphaFoldDB" id="A0A916QA49"/>
<sequence length="146" mass="16687">MKKRRIIILVAAGLLAVWILPTLLNAHEKKSVTGTWTARKIQLEGMSEPQRIEDAAKNFKNLTEKERQEAIRELKNYQVIFREDGTMEVDYDESKLLGTWKEMEDGVYLAVGGAGPHIITFTVNGKELTMEDDRETAILVLEKERI</sequence>
<proteinExistence type="predicted"/>
<gene>
    <name evidence="1" type="ORF">ANBU17_11900</name>
</gene>
<reference evidence="1" key="1">
    <citation type="submission" date="2020-06" db="EMBL/GenBank/DDBJ databases">
        <title>Characterization of fructooligosaccharide metabolism and fructooligosaccharide-degrading enzymes in human commensal butyrate producers.</title>
        <authorList>
            <person name="Tanno H."/>
            <person name="Fujii T."/>
            <person name="Hirano K."/>
            <person name="Maeno S."/>
            <person name="Tonozuka T."/>
            <person name="Sakamoto M."/>
            <person name="Ohkuma M."/>
            <person name="Tochio T."/>
            <person name="Endo A."/>
        </authorList>
    </citation>
    <scope>NUCLEOTIDE SEQUENCE</scope>
    <source>
        <strain evidence="1">JCM 17466</strain>
    </source>
</reference>
<evidence type="ECO:0000313" key="1">
    <source>
        <dbReference type="EMBL" id="GFO84843.1"/>
    </source>
</evidence>
<organism evidence="1 2">
    <name type="scientific">Anaerostipes butyraticus</name>
    <dbReference type="NCBI Taxonomy" id="645466"/>
    <lineage>
        <taxon>Bacteria</taxon>
        <taxon>Bacillati</taxon>
        <taxon>Bacillota</taxon>
        <taxon>Clostridia</taxon>
        <taxon>Lachnospirales</taxon>
        <taxon>Lachnospiraceae</taxon>
        <taxon>Anaerostipes</taxon>
    </lineage>
</organism>
<evidence type="ECO:0008006" key="3">
    <source>
        <dbReference type="Google" id="ProtNLM"/>
    </source>
</evidence>
<dbReference type="Proteomes" id="UP000613208">
    <property type="component" value="Unassembled WGS sequence"/>
</dbReference>
<evidence type="ECO:0000313" key="2">
    <source>
        <dbReference type="Proteomes" id="UP000613208"/>
    </source>
</evidence>
<dbReference type="EMBL" id="BLYI01000027">
    <property type="protein sequence ID" value="GFO84843.1"/>
    <property type="molecule type" value="Genomic_DNA"/>
</dbReference>
<comment type="caution">
    <text evidence="1">The sequence shown here is derived from an EMBL/GenBank/DDBJ whole genome shotgun (WGS) entry which is preliminary data.</text>
</comment>
<accession>A0A916QA49</accession>
<protein>
    <recommendedName>
        <fullName evidence="3">Lipocalin-like domain-containing protein</fullName>
    </recommendedName>
</protein>
<keyword evidence="2" id="KW-1185">Reference proteome</keyword>